<accession>A0ABY8FVG5</accession>
<feature type="signal peptide" evidence="1">
    <location>
        <begin position="1"/>
        <end position="20"/>
    </location>
</feature>
<name>A0ABY8FVG5_9SPHN</name>
<sequence length="138" mass="14750">MKHGLRLKIGRLAVTGAAFAAGLSVPGTAQAPGLVMLDGLAKGEWTIKSRDGTIDRRVCVRTGRELIQLKHGGPECSRYVVEDSAGEVTVQYTCTGDGYGRTNIRKETASLVQLRSQGISGGLPFQFQAEARRTGSCR</sequence>
<gene>
    <name evidence="2" type="ORF">P7228_07125</name>
</gene>
<keyword evidence="1" id="KW-0732">Signal</keyword>
<evidence type="ECO:0008006" key="4">
    <source>
        <dbReference type="Google" id="ProtNLM"/>
    </source>
</evidence>
<feature type="chain" id="PRO_5047234617" description="DUF3617 family protein" evidence="1">
    <location>
        <begin position="21"/>
        <end position="138"/>
    </location>
</feature>
<organism evidence="2 3">
    <name type="scientific">Altererythrobacter arenosus</name>
    <dbReference type="NCBI Taxonomy" id="3032592"/>
    <lineage>
        <taxon>Bacteria</taxon>
        <taxon>Pseudomonadati</taxon>
        <taxon>Pseudomonadota</taxon>
        <taxon>Alphaproteobacteria</taxon>
        <taxon>Sphingomonadales</taxon>
        <taxon>Erythrobacteraceae</taxon>
        <taxon>Altererythrobacter</taxon>
    </lineage>
</organism>
<evidence type="ECO:0000313" key="2">
    <source>
        <dbReference type="EMBL" id="WFL78827.1"/>
    </source>
</evidence>
<protein>
    <recommendedName>
        <fullName evidence="4">DUF3617 family protein</fullName>
    </recommendedName>
</protein>
<reference evidence="2 3" key="1">
    <citation type="submission" date="2023-03" db="EMBL/GenBank/DDBJ databases">
        <title>Altererythrobacter sp. CAU 1644 isolated from sand.</title>
        <authorList>
            <person name="Kim W."/>
        </authorList>
    </citation>
    <scope>NUCLEOTIDE SEQUENCE [LARGE SCALE GENOMIC DNA]</scope>
    <source>
        <strain evidence="2 3">CAU 1644</strain>
    </source>
</reference>
<dbReference type="RefSeq" id="WP_278017516.1">
    <property type="nucleotide sequence ID" value="NZ_CP121106.1"/>
</dbReference>
<dbReference type="EMBL" id="CP121106">
    <property type="protein sequence ID" value="WFL78827.1"/>
    <property type="molecule type" value="Genomic_DNA"/>
</dbReference>
<proteinExistence type="predicted"/>
<evidence type="ECO:0000256" key="1">
    <source>
        <dbReference type="SAM" id="SignalP"/>
    </source>
</evidence>
<keyword evidence="3" id="KW-1185">Reference proteome</keyword>
<dbReference type="Proteomes" id="UP001215827">
    <property type="component" value="Chromosome"/>
</dbReference>
<evidence type="ECO:0000313" key="3">
    <source>
        <dbReference type="Proteomes" id="UP001215827"/>
    </source>
</evidence>